<protein>
    <submittedName>
        <fullName evidence="4">Tyrosine recombinase</fullName>
    </submittedName>
</protein>
<organism evidence="4 5">
    <name type="scientific">Lyophyllum shimeji</name>
    <name type="common">Hon-shimeji</name>
    <name type="synonym">Tricholoma shimeji</name>
    <dbReference type="NCBI Taxonomy" id="47721"/>
    <lineage>
        <taxon>Eukaryota</taxon>
        <taxon>Fungi</taxon>
        <taxon>Dikarya</taxon>
        <taxon>Basidiomycota</taxon>
        <taxon>Agaricomycotina</taxon>
        <taxon>Agaricomycetes</taxon>
        <taxon>Agaricomycetidae</taxon>
        <taxon>Agaricales</taxon>
        <taxon>Tricholomatineae</taxon>
        <taxon>Lyophyllaceae</taxon>
        <taxon>Lyophyllum</taxon>
    </lineage>
</organism>
<evidence type="ECO:0000313" key="5">
    <source>
        <dbReference type="Proteomes" id="UP001063166"/>
    </source>
</evidence>
<dbReference type="GO" id="GO:0006310">
    <property type="term" value="P:DNA recombination"/>
    <property type="evidence" value="ECO:0007669"/>
    <property type="project" value="UniProtKB-KW"/>
</dbReference>
<keyword evidence="5" id="KW-1185">Reference proteome</keyword>
<evidence type="ECO:0000256" key="3">
    <source>
        <dbReference type="SAM" id="MobiDB-lite"/>
    </source>
</evidence>
<reference evidence="4" key="1">
    <citation type="submission" date="2022-07" db="EMBL/GenBank/DDBJ databases">
        <title>The genome of Lyophyllum shimeji provides insight into the initial evolution of ectomycorrhizal fungal genome.</title>
        <authorList>
            <person name="Kobayashi Y."/>
            <person name="Shibata T."/>
            <person name="Hirakawa H."/>
            <person name="Shigenobu S."/>
            <person name="Nishiyama T."/>
            <person name="Yamada A."/>
            <person name="Hasebe M."/>
            <person name="Kawaguchi M."/>
        </authorList>
    </citation>
    <scope>NUCLEOTIDE SEQUENCE</scope>
    <source>
        <strain evidence="4">AT787</strain>
    </source>
</reference>
<feature type="region of interest" description="Disordered" evidence="3">
    <location>
        <begin position="71"/>
        <end position="106"/>
    </location>
</feature>
<evidence type="ECO:0000256" key="1">
    <source>
        <dbReference type="ARBA" id="ARBA00023125"/>
    </source>
</evidence>
<dbReference type="Gene3D" id="1.10.150.130">
    <property type="match status" value="1"/>
</dbReference>
<dbReference type="PANTHER" id="PTHR33050">
    <property type="entry name" value="REVERSE TRANSCRIPTASE DOMAIN-CONTAINING PROTEIN"/>
    <property type="match status" value="1"/>
</dbReference>
<accession>A0A9P3PQN7</accession>
<proteinExistence type="predicted"/>
<dbReference type="Proteomes" id="UP001063166">
    <property type="component" value="Unassembled WGS sequence"/>
</dbReference>
<comment type="caution">
    <text evidence="4">The sequence shown here is derived from an EMBL/GenBank/DDBJ whole genome shotgun (WGS) entry which is preliminary data.</text>
</comment>
<evidence type="ECO:0000256" key="2">
    <source>
        <dbReference type="ARBA" id="ARBA00023172"/>
    </source>
</evidence>
<feature type="compositionally biased region" description="Basic and acidic residues" evidence="3">
    <location>
        <begin position="71"/>
        <end position="97"/>
    </location>
</feature>
<dbReference type="EMBL" id="BRPK01000007">
    <property type="protein sequence ID" value="GLB39813.1"/>
    <property type="molecule type" value="Genomic_DNA"/>
</dbReference>
<dbReference type="OrthoDB" id="2678913at2759"/>
<dbReference type="PANTHER" id="PTHR33050:SF7">
    <property type="entry name" value="RIBONUCLEASE H"/>
    <property type="match status" value="1"/>
</dbReference>
<name>A0A9P3PQN7_LYOSH</name>
<dbReference type="InterPro" id="IPR010998">
    <property type="entry name" value="Integrase_recombinase_N"/>
</dbReference>
<feature type="region of interest" description="Disordered" evidence="3">
    <location>
        <begin position="1080"/>
        <end position="1100"/>
    </location>
</feature>
<dbReference type="GO" id="GO:0015074">
    <property type="term" value="P:DNA integration"/>
    <property type="evidence" value="ECO:0007669"/>
    <property type="project" value="InterPro"/>
</dbReference>
<feature type="compositionally biased region" description="Low complexity" evidence="3">
    <location>
        <begin position="338"/>
        <end position="347"/>
    </location>
</feature>
<feature type="region of interest" description="Disordered" evidence="3">
    <location>
        <begin position="296"/>
        <end position="360"/>
    </location>
</feature>
<evidence type="ECO:0000313" key="4">
    <source>
        <dbReference type="EMBL" id="GLB39813.1"/>
    </source>
</evidence>
<dbReference type="SUPFAM" id="SSF56349">
    <property type="entry name" value="DNA breaking-rejoining enzymes"/>
    <property type="match status" value="1"/>
</dbReference>
<dbReference type="InterPro" id="IPR013762">
    <property type="entry name" value="Integrase-like_cat_sf"/>
</dbReference>
<gene>
    <name evidence="4" type="ORF">LshimejAT787_0703230</name>
</gene>
<keyword evidence="2" id="KW-0233">DNA recombination</keyword>
<dbReference type="Gene3D" id="1.10.443.10">
    <property type="entry name" value="Intergrase catalytic core"/>
    <property type="match status" value="1"/>
</dbReference>
<keyword evidence="1" id="KW-0238">DNA-binding</keyword>
<sequence>MPRILQDPRTEECPEFASAPFEAIRNIIVASQQVTAEQAAQTLTDAWTQAHATRIAAWDQQVQDDLALQEQERRAREEEEERQRQDRAREEEAERREKEKKKPKLNDFVAKQAIGDTIQPRPASFATKKLEDFDYIELWYFTEEGCLEASRSNRAVADDTFGLSKVDDVIALRPISSFKASTKVIQDINLDWRQMTMAKNGLLHAMSKADWPQSHVVALAEFFLNLEYHPYRRRQQGEQILITYQARVRREWHDALKGSEPVFDISVINDALLKSIGDEIWDARRAEGVLRLEEALAHTSSRPSAPSAVERDRGRARHYQAPARGTNPRRDRSLSPVRGGPSYYRRSPSPPSRNAQGVTESRPLHLAISLFAKVQAYPLPSRPAPYAWADTATTSRRATPPLFGMAHPRGVAETRRAAWSTPTASSYATTGNARMAAPTQPTTLDTNAPAAANRTTELSAALALRSSRANTPYKPEAWRRLLESAGILHKYPSLPLSLQLGFDAGVRPITETFTPPNKPSICEYANEFNKIVHKEYERGRHIGPFTRAELESIIGPFQTSPLDIIPKPGKPGKFRLVQNLSFPHLPRNHISSINSSIDSNLYPSTWGTFSVIALLIWRLPPGSQAAVRDVMEAYRTIPLLPSQWPGMVVRLADDQFNVDTSDCFGLSSGNGLYGIVGDAGAQLTRYRGIGPVSKWVDDHIFFRMLRRYLNEYNGRRRAWAQEIAQSGGEQQDGGRLWYKGKSMPDGRPEEFDEDCTAVFRDLSTASPRSQAEAEYTYCIADIDEISEELGIPWEVSKDIPFTSTPLYIGLVWDLEARTVTLPETKKAKYIKAIEEWRTSPTHTLQEAQKLYGKLLHACLVVPSGRAYLTNLETFLGVFHNSPFVPHTPPRDTPGDLYWWKQTLTRLLLCRPLPGPREIFDINAYSDASSEVGIGITIGDRWRAWRLLPGWKTDGRDIGWAEAVGFELLIYVILLSSPPGYHFKVFGDNRGVVEGWWKGRSRNKPTNEVFKRIHNVCEASSTTFHTRYVPSEDNPADKPSHGTFSSTSLLLPAPHIPEPIRHLIADFDADLSGPELRLIREGKTPKPLPKPDRSHTHRGRAEINNELERRGEELLRQAQSCSLTPALSPLRPHCLARDRLRLWKPAYTRPNIDNLGRQNTVTTEDVERINQLIINAWTPKTLESYGAGLLVYHVFCDRKDIPEEQRAPASQVLMASFVSSIAGAYAGQSVSNYLYGVRAWHILHGVPWSINEPEMEALLKAADKVAPSTSKRKKRRPYTPDFITAVQRHLDLNDPLDAAVDACLSTTFYTAARLGEFTVPRLDAFRPEEHIKPSDVRHETDRNGLKSTVFHIPRTKTQPIEGEDVSWSAQHGPTDPERSLNNHLKVNEPPANGHLFAYKYKNTHRPLTKPKFLQRLAKAARDADLDPLQGHGIRIGATLEYLLRGIPFDVVKVKGRWSSDAFILYLTKHAQILAPYMQAIPEVHETFTHLTMPRLIR</sequence>
<dbReference type="InterPro" id="IPR052055">
    <property type="entry name" value="Hepadnavirus_pol/RT"/>
</dbReference>
<dbReference type="InterPro" id="IPR011010">
    <property type="entry name" value="DNA_brk_join_enz"/>
</dbReference>
<dbReference type="SUPFAM" id="SSF47823">
    <property type="entry name" value="lambda integrase-like, N-terminal domain"/>
    <property type="match status" value="1"/>
</dbReference>
<dbReference type="GO" id="GO:0003677">
    <property type="term" value="F:DNA binding"/>
    <property type="evidence" value="ECO:0007669"/>
    <property type="project" value="UniProtKB-KW"/>
</dbReference>